<gene>
    <name evidence="1" type="ORF">LWC34_45590</name>
</gene>
<evidence type="ECO:0000313" key="2">
    <source>
        <dbReference type="Proteomes" id="UP001521150"/>
    </source>
</evidence>
<sequence>MNTIHLLTVALRRNGMVAVHTDESTRSRLQRWLNRDKTAPFRRITPEIIEAALLSGKAKALWLQGTHARRHTKADIKNIYGLDLREALRPHEDASYALGAGRSELTDHPDRKVLTGTVGAAPGSSSVWLRTTPDFPTFVAGNVELFAALEADQKNEKPAGLSMLARPITDLSRVTSAYEVMITDPAMLALDIDDDTFAAARLFQENAVKVIGDPSSARATLTIGTPDGEQYTLTLQPQAAPNGFVLVRQQHSVMSVDMCGVVAGSGCDGRGSGGVGAR</sequence>
<accession>A0ABS8ZQN4</accession>
<dbReference type="EMBL" id="JAJVCN010000004">
    <property type="protein sequence ID" value="MCE7010034.1"/>
    <property type="molecule type" value="Genomic_DNA"/>
</dbReference>
<proteinExistence type="predicted"/>
<name>A0ABS8ZQN4_9PSEU</name>
<reference evidence="1 2" key="1">
    <citation type="submission" date="2021-12" db="EMBL/GenBank/DDBJ databases">
        <title>Genome sequence of Kibdelosporangium philippinense ATCC 49844.</title>
        <authorList>
            <person name="Fedorov E.A."/>
            <person name="Omeragic M."/>
            <person name="Shalygina K.F."/>
            <person name="Maclea K.S."/>
        </authorList>
    </citation>
    <scope>NUCLEOTIDE SEQUENCE [LARGE SCALE GENOMIC DNA]</scope>
    <source>
        <strain evidence="1 2">ATCC 49844</strain>
    </source>
</reference>
<dbReference type="Proteomes" id="UP001521150">
    <property type="component" value="Unassembled WGS sequence"/>
</dbReference>
<organism evidence="1 2">
    <name type="scientific">Kibdelosporangium philippinense</name>
    <dbReference type="NCBI Taxonomy" id="211113"/>
    <lineage>
        <taxon>Bacteria</taxon>
        <taxon>Bacillati</taxon>
        <taxon>Actinomycetota</taxon>
        <taxon>Actinomycetes</taxon>
        <taxon>Pseudonocardiales</taxon>
        <taxon>Pseudonocardiaceae</taxon>
        <taxon>Kibdelosporangium</taxon>
    </lineage>
</organism>
<protein>
    <submittedName>
        <fullName evidence="1">Uncharacterized protein</fullName>
    </submittedName>
</protein>
<dbReference type="RefSeq" id="WP_233731514.1">
    <property type="nucleotide sequence ID" value="NZ_JAJVCN010000004.1"/>
</dbReference>
<keyword evidence="2" id="KW-1185">Reference proteome</keyword>
<comment type="caution">
    <text evidence="1">The sequence shown here is derived from an EMBL/GenBank/DDBJ whole genome shotgun (WGS) entry which is preliminary data.</text>
</comment>
<evidence type="ECO:0000313" key="1">
    <source>
        <dbReference type="EMBL" id="MCE7010034.1"/>
    </source>
</evidence>